<dbReference type="InterPro" id="IPR001810">
    <property type="entry name" value="F-box_dom"/>
</dbReference>
<organism evidence="2 3">
    <name type="scientific">Roridomyces roridus</name>
    <dbReference type="NCBI Taxonomy" id="1738132"/>
    <lineage>
        <taxon>Eukaryota</taxon>
        <taxon>Fungi</taxon>
        <taxon>Dikarya</taxon>
        <taxon>Basidiomycota</taxon>
        <taxon>Agaricomycotina</taxon>
        <taxon>Agaricomycetes</taxon>
        <taxon>Agaricomycetidae</taxon>
        <taxon>Agaricales</taxon>
        <taxon>Marasmiineae</taxon>
        <taxon>Mycenaceae</taxon>
        <taxon>Roridomyces</taxon>
    </lineage>
</organism>
<dbReference type="AlphaFoldDB" id="A0AAD7BZW5"/>
<dbReference type="InterPro" id="IPR036047">
    <property type="entry name" value="F-box-like_dom_sf"/>
</dbReference>
<evidence type="ECO:0000259" key="1">
    <source>
        <dbReference type="Pfam" id="PF12937"/>
    </source>
</evidence>
<name>A0AAD7BZW5_9AGAR</name>
<proteinExistence type="predicted"/>
<comment type="caution">
    <text evidence="2">The sequence shown here is derived from an EMBL/GenBank/DDBJ whole genome shotgun (WGS) entry which is preliminary data.</text>
</comment>
<gene>
    <name evidence="2" type="ORF">FB45DRAFT_1057132</name>
</gene>
<feature type="domain" description="F-box" evidence="1">
    <location>
        <begin position="55"/>
        <end position="107"/>
    </location>
</feature>
<dbReference type="Gene3D" id="1.20.1280.50">
    <property type="match status" value="1"/>
</dbReference>
<dbReference type="SUPFAM" id="SSF81383">
    <property type="entry name" value="F-box domain"/>
    <property type="match status" value="1"/>
</dbReference>
<evidence type="ECO:0000313" key="3">
    <source>
        <dbReference type="Proteomes" id="UP001221142"/>
    </source>
</evidence>
<dbReference type="Pfam" id="PF12937">
    <property type="entry name" value="F-box-like"/>
    <property type="match status" value="1"/>
</dbReference>
<dbReference type="EMBL" id="JARKIF010000007">
    <property type="protein sequence ID" value="KAJ7635260.1"/>
    <property type="molecule type" value="Genomic_DNA"/>
</dbReference>
<dbReference type="Proteomes" id="UP001221142">
    <property type="component" value="Unassembled WGS sequence"/>
</dbReference>
<protein>
    <recommendedName>
        <fullName evidence="1">F-box domain-containing protein</fullName>
    </recommendedName>
</protein>
<keyword evidence="3" id="KW-1185">Reference proteome</keyword>
<reference evidence="2" key="1">
    <citation type="submission" date="2023-03" db="EMBL/GenBank/DDBJ databases">
        <title>Massive genome expansion in bonnet fungi (Mycena s.s.) driven by repeated elements and novel gene families across ecological guilds.</title>
        <authorList>
            <consortium name="Lawrence Berkeley National Laboratory"/>
            <person name="Harder C.B."/>
            <person name="Miyauchi S."/>
            <person name="Viragh M."/>
            <person name="Kuo A."/>
            <person name="Thoen E."/>
            <person name="Andreopoulos B."/>
            <person name="Lu D."/>
            <person name="Skrede I."/>
            <person name="Drula E."/>
            <person name="Henrissat B."/>
            <person name="Morin E."/>
            <person name="Kohler A."/>
            <person name="Barry K."/>
            <person name="LaButti K."/>
            <person name="Morin E."/>
            <person name="Salamov A."/>
            <person name="Lipzen A."/>
            <person name="Mereny Z."/>
            <person name="Hegedus B."/>
            <person name="Baldrian P."/>
            <person name="Stursova M."/>
            <person name="Weitz H."/>
            <person name="Taylor A."/>
            <person name="Grigoriev I.V."/>
            <person name="Nagy L.G."/>
            <person name="Martin F."/>
            <person name="Kauserud H."/>
        </authorList>
    </citation>
    <scope>NUCLEOTIDE SEQUENCE</scope>
    <source>
        <strain evidence="2">9284</strain>
    </source>
</reference>
<dbReference type="SUPFAM" id="SSF52047">
    <property type="entry name" value="RNI-like"/>
    <property type="match status" value="1"/>
</dbReference>
<evidence type="ECO:0000313" key="2">
    <source>
        <dbReference type="EMBL" id="KAJ7635260.1"/>
    </source>
</evidence>
<accession>A0AAD7BZW5</accession>
<sequence>MSPSPQSAFNRPPLLRPTDRAHLRLRLSEFNLLIAALTAERDALQAESDAIVYPILSLPPEITTEIFQQCVGHWVVHSPAEAPLLLTQVCHQWREIALASPQLWRSLGSIRRFPGELLQTWLPRSGDLPLDCTFHCWDVAEAGPMIEASFQHSRRWQDIVIGMPVASFSKLRLDEVQFPILRKISFVVTQHPFEDLDSRTITLRNVPSLREVHIRTLPYVTFDLPWHQLRTLTLNVIPIGDCLSLLAGCPQLQHLNVATSGVATPHSPVTLLHLESLSADANTTPADGSSILEHLTLPRLQKLVVTAWNMVLQHATPMIDFTRRSACPLHAFELRVGGISLDALHVCLKCQKMHAGGGC</sequence>